<feature type="transmembrane region" description="Helical" evidence="9">
    <location>
        <begin position="236"/>
        <end position="259"/>
    </location>
</feature>
<dbReference type="InterPro" id="IPR011527">
    <property type="entry name" value="ABC1_TM_dom"/>
</dbReference>
<feature type="transmembrane region" description="Helical" evidence="9">
    <location>
        <begin position="57"/>
        <end position="77"/>
    </location>
</feature>
<feature type="transmembrane region" description="Helical" evidence="9">
    <location>
        <begin position="12"/>
        <end position="29"/>
    </location>
</feature>
<dbReference type="RefSeq" id="WP_138190568.1">
    <property type="nucleotide sequence ID" value="NZ_VBWP01000003.1"/>
</dbReference>
<dbReference type="PROSITE" id="PS50929">
    <property type="entry name" value="ABC_TM1F"/>
    <property type="match status" value="1"/>
</dbReference>
<dbReference type="GO" id="GO:0005886">
    <property type="term" value="C:plasma membrane"/>
    <property type="evidence" value="ECO:0007669"/>
    <property type="project" value="UniProtKB-SubCell"/>
</dbReference>
<organism evidence="12 13">
    <name type="scientific">Culicoidibacter larvae</name>
    <dbReference type="NCBI Taxonomy" id="2579976"/>
    <lineage>
        <taxon>Bacteria</taxon>
        <taxon>Bacillati</taxon>
        <taxon>Bacillota</taxon>
        <taxon>Culicoidibacteria</taxon>
        <taxon>Culicoidibacterales</taxon>
        <taxon>Culicoidibacteraceae</taxon>
        <taxon>Culicoidibacter</taxon>
    </lineage>
</organism>
<evidence type="ECO:0000259" key="10">
    <source>
        <dbReference type="PROSITE" id="PS50893"/>
    </source>
</evidence>
<evidence type="ECO:0000313" key="12">
    <source>
        <dbReference type="EMBL" id="TLG75361.1"/>
    </source>
</evidence>
<dbReference type="PROSITE" id="PS00211">
    <property type="entry name" value="ABC_TRANSPORTER_1"/>
    <property type="match status" value="1"/>
</dbReference>
<dbReference type="Gene3D" id="1.20.1560.10">
    <property type="entry name" value="ABC transporter type 1, transmembrane domain"/>
    <property type="match status" value="1"/>
</dbReference>
<dbReference type="GO" id="GO:0016887">
    <property type="term" value="F:ATP hydrolysis activity"/>
    <property type="evidence" value="ECO:0007669"/>
    <property type="project" value="InterPro"/>
</dbReference>
<feature type="domain" description="ABC transporter" evidence="10">
    <location>
        <begin position="334"/>
        <end position="569"/>
    </location>
</feature>
<keyword evidence="6 12" id="KW-0067">ATP-binding</keyword>
<evidence type="ECO:0000313" key="13">
    <source>
        <dbReference type="Proteomes" id="UP000306912"/>
    </source>
</evidence>
<keyword evidence="4 9" id="KW-0812">Transmembrane</keyword>
<keyword evidence="7 9" id="KW-1133">Transmembrane helix</keyword>
<dbReference type="InterPro" id="IPR017871">
    <property type="entry name" value="ABC_transporter-like_CS"/>
</dbReference>
<dbReference type="Gene3D" id="3.40.50.300">
    <property type="entry name" value="P-loop containing nucleotide triphosphate hydrolases"/>
    <property type="match status" value="1"/>
</dbReference>
<dbReference type="PANTHER" id="PTHR43394:SF1">
    <property type="entry name" value="ATP-BINDING CASSETTE SUB-FAMILY B MEMBER 10, MITOCHONDRIAL"/>
    <property type="match status" value="1"/>
</dbReference>
<proteinExistence type="predicted"/>
<feature type="transmembrane region" description="Helical" evidence="9">
    <location>
        <begin position="279"/>
        <end position="297"/>
    </location>
</feature>
<comment type="caution">
    <text evidence="12">The sequence shown here is derived from an EMBL/GenBank/DDBJ whole genome shotgun (WGS) entry which is preliminary data.</text>
</comment>
<keyword evidence="5" id="KW-0547">Nucleotide-binding</keyword>
<evidence type="ECO:0000256" key="9">
    <source>
        <dbReference type="SAM" id="Phobius"/>
    </source>
</evidence>
<dbReference type="FunFam" id="1.20.1560.10:FF:000040">
    <property type="entry name" value="Multidrug ABC transporter ATP-binding protein"/>
    <property type="match status" value="1"/>
</dbReference>
<dbReference type="SMART" id="SM00382">
    <property type="entry name" value="AAA"/>
    <property type="match status" value="1"/>
</dbReference>
<keyword evidence="8 9" id="KW-0472">Membrane</keyword>
<dbReference type="InterPro" id="IPR036640">
    <property type="entry name" value="ABC1_TM_sf"/>
</dbReference>
<evidence type="ECO:0000256" key="7">
    <source>
        <dbReference type="ARBA" id="ARBA00022989"/>
    </source>
</evidence>
<dbReference type="Pfam" id="PF00005">
    <property type="entry name" value="ABC_tran"/>
    <property type="match status" value="1"/>
</dbReference>
<reference evidence="12 13" key="1">
    <citation type="submission" date="2019-05" db="EMBL/GenBank/DDBJ databases">
        <title>Culicoidintestinum kansasii gen. nov., sp. nov. from the gastrointestinal tract of the biting midge, Culicoides sonorensis.</title>
        <authorList>
            <person name="Neupane S."/>
            <person name="Ghosh A."/>
            <person name="Gunther S."/>
            <person name="Martin K."/>
            <person name="Zurek L."/>
        </authorList>
    </citation>
    <scope>NUCLEOTIDE SEQUENCE [LARGE SCALE GENOMIC DNA]</scope>
    <source>
        <strain evidence="12 13">CS-1</strain>
    </source>
</reference>
<comment type="subcellular location">
    <subcellularLocation>
        <location evidence="1">Cell membrane</location>
        <topology evidence="1">Multi-pass membrane protein</topology>
    </subcellularLocation>
</comment>
<accession>A0A5R8QDQ9</accession>
<dbReference type="Proteomes" id="UP000306912">
    <property type="component" value="Unassembled WGS sequence"/>
</dbReference>
<dbReference type="InterPro" id="IPR003439">
    <property type="entry name" value="ABC_transporter-like_ATP-bd"/>
</dbReference>
<evidence type="ECO:0000256" key="4">
    <source>
        <dbReference type="ARBA" id="ARBA00022692"/>
    </source>
</evidence>
<dbReference type="PANTHER" id="PTHR43394">
    <property type="entry name" value="ATP-DEPENDENT PERMEASE MDL1, MITOCHONDRIAL"/>
    <property type="match status" value="1"/>
</dbReference>
<dbReference type="GO" id="GO:0015421">
    <property type="term" value="F:ABC-type oligopeptide transporter activity"/>
    <property type="evidence" value="ECO:0007669"/>
    <property type="project" value="TreeGrafter"/>
</dbReference>
<dbReference type="InterPro" id="IPR027417">
    <property type="entry name" value="P-loop_NTPase"/>
</dbReference>
<dbReference type="AlphaFoldDB" id="A0A5R8QDQ9"/>
<protein>
    <submittedName>
        <fullName evidence="12">ABC transporter ATP-binding protein</fullName>
    </submittedName>
</protein>
<dbReference type="SUPFAM" id="SSF90123">
    <property type="entry name" value="ABC transporter transmembrane region"/>
    <property type="match status" value="1"/>
</dbReference>
<dbReference type="SUPFAM" id="SSF52540">
    <property type="entry name" value="P-loop containing nucleoside triphosphate hydrolases"/>
    <property type="match status" value="1"/>
</dbReference>
<dbReference type="CDD" id="cd18548">
    <property type="entry name" value="ABC_6TM_Tm287_like"/>
    <property type="match status" value="1"/>
</dbReference>
<evidence type="ECO:0000256" key="6">
    <source>
        <dbReference type="ARBA" id="ARBA00022840"/>
    </source>
</evidence>
<dbReference type="InParanoid" id="A0A5R8QDQ9"/>
<evidence type="ECO:0000256" key="3">
    <source>
        <dbReference type="ARBA" id="ARBA00022475"/>
    </source>
</evidence>
<feature type="domain" description="ABC transmembrane type-1" evidence="11">
    <location>
        <begin position="17"/>
        <end position="299"/>
    </location>
</feature>
<evidence type="ECO:0000256" key="5">
    <source>
        <dbReference type="ARBA" id="ARBA00022741"/>
    </source>
</evidence>
<dbReference type="Pfam" id="PF00664">
    <property type="entry name" value="ABC_membrane"/>
    <property type="match status" value="1"/>
</dbReference>
<dbReference type="EMBL" id="VBWP01000003">
    <property type="protein sequence ID" value="TLG75361.1"/>
    <property type="molecule type" value="Genomic_DNA"/>
</dbReference>
<feature type="transmembrane region" description="Helical" evidence="9">
    <location>
        <begin position="131"/>
        <end position="150"/>
    </location>
</feature>
<evidence type="ECO:0000256" key="8">
    <source>
        <dbReference type="ARBA" id="ARBA00023136"/>
    </source>
</evidence>
<sequence>MIKLYAKYLKPYWIMVIGIVLFVFIQSMADLYLPTLTASIINDGVAKQNIDFVWSEGIKMLGVTFISMTALIIASYLSSRVAAGFGRDVRGKLFRHVEQFSLHEFDELSTASLITRNTNDVMQIQNVTVMIFRMVLGAPIMAVGGIIMAMRTSIDLSWIFLASIPLLLILILVVGGSAVPLFKTMQKKLDHLNLVLRERLIGIRVIRAYDKEAFEEERFNDANKDLTKTAIKVNRLMAIMMPVMMIILNFTSIAIMWFGAHNVADGGMAPGDIFAFIQYAMQIMMAFVMMSVIFIMMPRASASASRINEVFSVEPEIGDTSHVVQTPADVKGMVEFRNVTFHYPGAEEPALSNISFTSKAGETTAIIGGTGAGKSTLVNLIPRFYDISDGEILIDGVNITDLAQEDLRSKIGYVPQKSVLFAGTIAHNIRYGKEDASMDEIRHATDIAQATDFIERKDEKYDFMIAQGGTNVSGGQKQRLAIARALVRKPEVYIFDDSFSALDFKTDAKLREALAPETKDSTVILVGQRVSSVMHANRIIVLDDGKIADMGTHEELLLNSAVYKEIVLSQLSEEELA</sequence>
<dbReference type="InterPro" id="IPR039421">
    <property type="entry name" value="Type_1_exporter"/>
</dbReference>
<evidence type="ECO:0000256" key="2">
    <source>
        <dbReference type="ARBA" id="ARBA00022448"/>
    </source>
</evidence>
<evidence type="ECO:0000259" key="11">
    <source>
        <dbReference type="PROSITE" id="PS50929"/>
    </source>
</evidence>
<keyword evidence="13" id="KW-1185">Reference proteome</keyword>
<dbReference type="FunCoup" id="A0A5R8QDQ9">
    <property type="interactions" value="94"/>
</dbReference>
<dbReference type="PROSITE" id="PS50893">
    <property type="entry name" value="ABC_TRANSPORTER_2"/>
    <property type="match status" value="1"/>
</dbReference>
<name>A0A5R8QDQ9_9FIRM</name>
<keyword evidence="2" id="KW-0813">Transport</keyword>
<dbReference type="InterPro" id="IPR003593">
    <property type="entry name" value="AAA+_ATPase"/>
</dbReference>
<dbReference type="GO" id="GO:0005524">
    <property type="term" value="F:ATP binding"/>
    <property type="evidence" value="ECO:0007669"/>
    <property type="project" value="UniProtKB-KW"/>
</dbReference>
<dbReference type="FunFam" id="3.40.50.300:FF:000221">
    <property type="entry name" value="Multidrug ABC transporter ATP-binding protein"/>
    <property type="match status" value="1"/>
</dbReference>
<evidence type="ECO:0000256" key="1">
    <source>
        <dbReference type="ARBA" id="ARBA00004651"/>
    </source>
</evidence>
<keyword evidence="3" id="KW-1003">Cell membrane</keyword>
<feature type="transmembrane region" description="Helical" evidence="9">
    <location>
        <begin position="156"/>
        <end position="182"/>
    </location>
</feature>
<gene>
    <name evidence="12" type="ORF">FEZ08_04750</name>
</gene>
<dbReference type="OrthoDB" id="9771903at2"/>